<protein>
    <submittedName>
        <fullName evidence="1">Uncharacterized protein</fullName>
    </submittedName>
</protein>
<sequence>MRLKSSKALLIAKTSQLNAETFTKLL</sequence>
<organism evidence="1">
    <name type="scientific">Anguilla anguilla</name>
    <name type="common">European freshwater eel</name>
    <name type="synonym">Muraena anguilla</name>
    <dbReference type="NCBI Taxonomy" id="7936"/>
    <lineage>
        <taxon>Eukaryota</taxon>
        <taxon>Metazoa</taxon>
        <taxon>Chordata</taxon>
        <taxon>Craniata</taxon>
        <taxon>Vertebrata</taxon>
        <taxon>Euteleostomi</taxon>
        <taxon>Actinopterygii</taxon>
        <taxon>Neopterygii</taxon>
        <taxon>Teleostei</taxon>
        <taxon>Anguilliformes</taxon>
        <taxon>Anguillidae</taxon>
        <taxon>Anguilla</taxon>
    </lineage>
</organism>
<reference evidence="1" key="2">
    <citation type="journal article" date="2015" name="Fish Shellfish Immunol.">
        <title>Early steps in the European eel (Anguilla anguilla)-Vibrio vulnificus interaction in the gills: Role of the RtxA13 toxin.</title>
        <authorList>
            <person name="Callol A."/>
            <person name="Pajuelo D."/>
            <person name="Ebbesson L."/>
            <person name="Teles M."/>
            <person name="MacKenzie S."/>
            <person name="Amaro C."/>
        </authorList>
    </citation>
    <scope>NUCLEOTIDE SEQUENCE</scope>
</reference>
<dbReference type="AlphaFoldDB" id="A0A0E9W9T9"/>
<accession>A0A0E9W9T9</accession>
<reference evidence="1" key="1">
    <citation type="submission" date="2014-11" db="EMBL/GenBank/DDBJ databases">
        <authorList>
            <person name="Amaro Gonzalez C."/>
        </authorList>
    </citation>
    <scope>NUCLEOTIDE SEQUENCE</scope>
</reference>
<proteinExistence type="predicted"/>
<dbReference type="EMBL" id="GBXM01021506">
    <property type="protein sequence ID" value="JAH87071.1"/>
    <property type="molecule type" value="Transcribed_RNA"/>
</dbReference>
<evidence type="ECO:0000313" key="1">
    <source>
        <dbReference type="EMBL" id="JAH87071.1"/>
    </source>
</evidence>
<name>A0A0E9W9T9_ANGAN</name>